<feature type="transmembrane region" description="Helical" evidence="1">
    <location>
        <begin position="126"/>
        <end position="148"/>
    </location>
</feature>
<accession>A0ABY9Q0L0</accession>
<proteinExistence type="predicted"/>
<keyword evidence="1" id="KW-1133">Transmembrane helix</keyword>
<protein>
    <recommendedName>
        <fullName evidence="4">DUF2628 domain-containing protein</fullName>
    </recommendedName>
</protein>
<evidence type="ECO:0000313" key="3">
    <source>
        <dbReference type="Proteomes" id="UP001235030"/>
    </source>
</evidence>
<gene>
    <name evidence="2" type="ORF">TEMA_11420</name>
</gene>
<dbReference type="RefSeq" id="WP_228103014.1">
    <property type="nucleotide sequence ID" value="NZ_CP101637.1"/>
</dbReference>
<evidence type="ECO:0008006" key="4">
    <source>
        <dbReference type="Google" id="ProtNLM"/>
    </source>
</evidence>
<feature type="transmembrane region" description="Helical" evidence="1">
    <location>
        <begin position="41"/>
        <end position="68"/>
    </location>
</feature>
<evidence type="ECO:0000256" key="1">
    <source>
        <dbReference type="SAM" id="Phobius"/>
    </source>
</evidence>
<evidence type="ECO:0000313" key="2">
    <source>
        <dbReference type="EMBL" id="WMT80820.1"/>
    </source>
</evidence>
<dbReference type="Proteomes" id="UP001235030">
    <property type="component" value="Chromosome"/>
</dbReference>
<dbReference type="InterPro" id="IPR024399">
    <property type="entry name" value="DUF2628"/>
</dbReference>
<keyword evidence="1" id="KW-0472">Membrane</keyword>
<name>A0ABY9Q0L0_9FIRM</name>
<organism evidence="2 3">
    <name type="scientific">Terrisporobacter mayombei</name>
    <dbReference type="NCBI Taxonomy" id="1541"/>
    <lineage>
        <taxon>Bacteria</taxon>
        <taxon>Bacillati</taxon>
        <taxon>Bacillota</taxon>
        <taxon>Clostridia</taxon>
        <taxon>Peptostreptococcales</taxon>
        <taxon>Peptostreptococcaceae</taxon>
        <taxon>Terrisporobacter</taxon>
    </lineage>
</organism>
<sequence>MKEKIEMNFQNEDMVNFIQDNAQTYMNKFEKMREENKPYSWNWAAFLVSVFWFVYRKMYALGIGVIVLQILLNSLFNVHGINWILFLICGIFGDYLYLNHCNRKLSKIINLDPKDKERELLRKGGVSIWALLVMFITVVAIAVIYAYILAGYLRISCL</sequence>
<reference evidence="2 3" key="1">
    <citation type="submission" date="2022-07" db="EMBL/GenBank/DDBJ databases">
        <title>Genome sequence of Terrisporobacter mayombei DSM6539.</title>
        <authorList>
            <person name="Boeer T."/>
            <person name="Bengelsdorf F.R."/>
            <person name="Daniel R."/>
            <person name="Poehlein A."/>
        </authorList>
    </citation>
    <scope>NUCLEOTIDE SEQUENCE [LARGE SCALE GENOMIC DNA]</scope>
    <source>
        <strain evidence="2 3">DSM 6539</strain>
    </source>
</reference>
<dbReference type="EMBL" id="CP101637">
    <property type="protein sequence ID" value="WMT80820.1"/>
    <property type="molecule type" value="Genomic_DNA"/>
</dbReference>
<feature type="transmembrane region" description="Helical" evidence="1">
    <location>
        <begin position="80"/>
        <end position="98"/>
    </location>
</feature>
<keyword evidence="1" id="KW-0812">Transmembrane</keyword>
<dbReference type="Pfam" id="PF10947">
    <property type="entry name" value="DUF2628"/>
    <property type="match status" value="1"/>
</dbReference>
<keyword evidence="3" id="KW-1185">Reference proteome</keyword>